<keyword evidence="3" id="KW-1185">Reference proteome</keyword>
<gene>
    <name evidence="2" type="ORF">DFR68_11584</name>
</gene>
<reference evidence="2 3" key="1">
    <citation type="submission" date="2018-07" db="EMBL/GenBank/DDBJ databases">
        <title>Genomic Encyclopedia of Type Strains, Phase IV (KMG-IV): sequencing the most valuable type-strain genomes for metagenomic binning, comparative biology and taxonomic classification.</title>
        <authorList>
            <person name="Goeker M."/>
        </authorList>
    </citation>
    <scope>NUCLEOTIDE SEQUENCE [LARGE SCALE GENOMIC DNA]</scope>
    <source>
        <strain evidence="2 3">DSM 44952</strain>
    </source>
</reference>
<evidence type="ECO:0008006" key="4">
    <source>
        <dbReference type="Google" id="ProtNLM"/>
    </source>
</evidence>
<dbReference type="AlphaFoldDB" id="A0A370GMH1"/>
<feature type="region of interest" description="Disordered" evidence="1">
    <location>
        <begin position="218"/>
        <end position="245"/>
    </location>
</feature>
<evidence type="ECO:0000313" key="3">
    <source>
        <dbReference type="Proteomes" id="UP000255355"/>
    </source>
</evidence>
<name>A0A370GMH1_9NOCA</name>
<evidence type="ECO:0000313" key="2">
    <source>
        <dbReference type="EMBL" id="RDI44932.1"/>
    </source>
</evidence>
<dbReference type="EMBL" id="QQAZ01000015">
    <property type="protein sequence ID" value="RDI44932.1"/>
    <property type="molecule type" value="Genomic_DNA"/>
</dbReference>
<sequence length="245" mass="26629">MRLEMMTYDALHHAMRDGSADALAQVLLTEIACGRLHAPALRHPLGFICIKLVRDANRGACVHVWDNAFPRSAPTTSEIHSHSWDLLSRVLYGSVRNNVFEVAVAEADATHRVAEIHSRGHVDRISPTARAVTATEGTSELHPHGATYRLEAGRFHTTVVEGSAATLALGEGVPGLTDLSLIALSGPTLSTHTVTRELCDRSLTRRVARQVLQHLRDASCPGGDRVAHHRPHHAANDSCRAEPSR</sequence>
<proteinExistence type="predicted"/>
<organism evidence="2 3">
    <name type="scientific">Nocardia mexicana</name>
    <dbReference type="NCBI Taxonomy" id="279262"/>
    <lineage>
        <taxon>Bacteria</taxon>
        <taxon>Bacillati</taxon>
        <taxon>Actinomycetota</taxon>
        <taxon>Actinomycetes</taxon>
        <taxon>Mycobacteriales</taxon>
        <taxon>Nocardiaceae</taxon>
        <taxon>Nocardia</taxon>
    </lineage>
</organism>
<accession>A0A370GMH1</accession>
<dbReference type="Proteomes" id="UP000255355">
    <property type="component" value="Unassembled WGS sequence"/>
</dbReference>
<protein>
    <recommendedName>
        <fullName evidence="4">Cysteine dioxygenase type I</fullName>
    </recommendedName>
</protein>
<evidence type="ECO:0000256" key="1">
    <source>
        <dbReference type="SAM" id="MobiDB-lite"/>
    </source>
</evidence>
<comment type="caution">
    <text evidence="2">The sequence shown here is derived from an EMBL/GenBank/DDBJ whole genome shotgun (WGS) entry which is preliminary data.</text>
</comment>